<gene>
    <name evidence="1" type="ORF">DPMN_142862</name>
</gene>
<dbReference type="Proteomes" id="UP000828390">
    <property type="component" value="Unassembled WGS sequence"/>
</dbReference>
<organism evidence="1 2">
    <name type="scientific">Dreissena polymorpha</name>
    <name type="common">Zebra mussel</name>
    <name type="synonym">Mytilus polymorpha</name>
    <dbReference type="NCBI Taxonomy" id="45954"/>
    <lineage>
        <taxon>Eukaryota</taxon>
        <taxon>Metazoa</taxon>
        <taxon>Spiralia</taxon>
        <taxon>Lophotrochozoa</taxon>
        <taxon>Mollusca</taxon>
        <taxon>Bivalvia</taxon>
        <taxon>Autobranchia</taxon>
        <taxon>Heteroconchia</taxon>
        <taxon>Euheterodonta</taxon>
        <taxon>Imparidentia</taxon>
        <taxon>Neoheterodontei</taxon>
        <taxon>Myida</taxon>
        <taxon>Dreissenoidea</taxon>
        <taxon>Dreissenidae</taxon>
        <taxon>Dreissena</taxon>
    </lineage>
</organism>
<dbReference type="EMBL" id="JAIWYP010000006">
    <property type="protein sequence ID" value="KAH3814366.1"/>
    <property type="molecule type" value="Genomic_DNA"/>
</dbReference>
<evidence type="ECO:0000313" key="2">
    <source>
        <dbReference type="Proteomes" id="UP000828390"/>
    </source>
</evidence>
<protein>
    <submittedName>
        <fullName evidence="1">Uncharacterized protein</fullName>
    </submittedName>
</protein>
<sequence>MAEYGGEGEGDKRLMETMRIMLREEMNEGLHDYSIGPVHKRDEKAKDIEAEYQEKYRGMCNNTII</sequence>
<evidence type="ECO:0000313" key="1">
    <source>
        <dbReference type="EMBL" id="KAH3814366.1"/>
    </source>
</evidence>
<comment type="caution">
    <text evidence="1">The sequence shown here is derived from an EMBL/GenBank/DDBJ whole genome shotgun (WGS) entry which is preliminary data.</text>
</comment>
<name>A0A9D4GBW2_DREPO</name>
<accession>A0A9D4GBW2</accession>
<reference evidence="1" key="1">
    <citation type="journal article" date="2019" name="bioRxiv">
        <title>The Genome of the Zebra Mussel, Dreissena polymorpha: A Resource for Invasive Species Research.</title>
        <authorList>
            <person name="McCartney M.A."/>
            <person name="Auch B."/>
            <person name="Kono T."/>
            <person name="Mallez S."/>
            <person name="Zhang Y."/>
            <person name="Obille A."/>
            <person name="Becker A."/>
            <person name="Abrahante J.E."/>
            <person name="Garbe J."/>
            <person name="Badalamenti J.P."/>
            <person name="Herman A."/>
            <person name="Mangelson H."/>
            <person name="Liachko I."/>
            <person name="Sullivan S."/>
            <person name="Sone E.D."/>
            <person name="Koren S."/>
            <person name="Silverstein K.A.T."/>
            <person name="Beckman K.B."/>
            <person name="Gohl D.M."/>
        </authorList>
    </citation>
    <scope>NUCLEOTIDE SEQUENCE</scope>
    <source>
        <strain evidence="1">Duluth1</strain>
        <tissue evidence="1">Whole animal</tissue>
    </source>
</reference>
<proteinExistence type="predicted"/>
<keyword evidence="2" id="KW-1185">Reference proteome</keyword>
<reference evidence="1" key="2">
    <citation type="submission" date="2020-11" db="EMBL/GenBank/DDBJ databases">
        <authorList>
            <person name="McCartney M.A."/>
            <person name="Auch B."/>
            <person name="Kono T."/>
            <person name="Mallez S."/>
            <person name="Becker A."/>
            <person name="Gohl D.M."/>
            <person name="Silverstein K.A.T."/>
            <person name="Koren S."/>
            <person name="Bechman K.B."/>
            <person name="Herman A."/>
            <person name="Abrahante J.E."/>
            <person name="Garbe J."/>
        </authorList>
    </citation>
    <scope>NUCLEOTIDE SEQUENCE</scope>
    <source>
        <strain evidence="1">Duluth1</strain>
        <tissue evidence="1">Whole animal</tissue>
    </source>
</reference>
<dbReference type="AlphaFoldDB" id="A0A9D4GBW2"/>